<dbReference type="eggNOG" id="ENOG5033HMD">
    <property type="taxonomic scope" value="Bacteria"/>
</dbReference>
<reference evidence="1 2" key="1">
    <citation type="journal article" date="2011" name="Stand. Genomic Sci.">
        <title>Non-contiguous finished genome sequence and contextual data of the filamentous soil bacterium Ktedonobacter racemifer type strain (SOSP1-21).</title>
        <authorList>
            <person name="Chang Y.J."/>
            <person name="Land M."/>
            <person name="Hauser L."/>
            <person name="Chertkov O."/>
            <person name="Del Rio T.G."/>
            <person name="Nolan M."/>
            <person name="Copeland A."/>
            <person name="Tice H."/>
            <person name="Cheng J.F."/>
            <person name="Lucas S."/>
            <person name="Han C."/>
            <person name="Goodwin L."/>
            <person name="Pitluck S."/>
            <person name="Ivanova N."/>
            <person name="Ovchinikova G."/>
            <person name="Pati A."/>
            <person name="Chen A."/>
            <person name="Palaniappan K."/>
            <person name="Mavromatis K."/>
            <person name="Liolios K."/>
            <person name="Brettin T."/>
            <person name="Fiebig A."/>
            <person name="Rohde M."/>
            <person name="Abt B."/>
            <person name="Goker M."/>
            <person name="Detter J.C."/>
            <person name="Woyke T."/>
            <person name="Bristow J."/>
            <person name="Eisen J.A."/>
            <person name="Markowitz V."/>
            <person name="Hugenholtz P."/>
            <person name="Kyrpides N.C."/>
            <person name="Klenk H.P."/>
            <person name="Lapidus A."/>
        </authorList>
    </citation>
    <scope>NUCLEOTIDE SEQUENCE [LARGE SCALE GENOMIC DNA]</scope>
    <source>
        <strain evidence="2">DSM 44963</strain>
    </source>
</reference>
<protein>
    <submittedName>
        <fullName evidence="1">Uncharacterized protein</fullName>
    </submittedName>
</protein>
<gene>
    <name evidence="1" type="ORF">Krac_6569</name>
</gene>
<dbReference type="EMBL" id="ADVG01000003">
    <property type="protein sequence ID" value="EFH85361.1"/>
    <property type="molecule type" value="Genomic_DNA"/>
</dbReference>
<dbReference type="RefSeq" id="WP_007917580.1">
    <property type="nucleotide sequence ID" value="NZ_ADVG01000003.1"/>
</dbReference>
<proteinExistence type="predicted"/>
<evidence type="ECO:0000313" key="1">
    <source>
        <dbReference type="EMBL" id="EFH85361.1"/>
    </source>
</evidence>
<sequence>MEGQQQLDVQRIEALLQELGDELARRGFTEPVRVLLVGGVYMVTQVGNRRATQDVDVVLMDMADTTDTAAATRETKLLQMAVRAVARKMKIKQHWFNDDAALFVRGFAPDPQARHWKTFNMLSTYLPSKACVLALKIMSYRRKDLADVEALCAQLGIKTREEAQAILDQFVPQEWQKEYPPDASLDEIFEQ</sequence>
<keyword evidence="2" id="KW-1185">Reference proteome</keyword>
<organism evidence="1 2">
    <name type="scientific">Ktedonobacter racemifer DSM 44963</name>
    <dbReference type="NCBI Taxonomy" id="485913"/>
    <lineage>
        <taxon>Bacteria</taxon>
        <taxon>Bacillati</taxon>
        <taxon>Chloroflexota</taxon>
        <taxon>Ktedonobacteria</taxon>
        <taxon>Ktedonobacterales</taxon>
        <taxon>Ktedonobacteraceae</taxon>
        <taxon>Ktedonobacter</taxon>
    </lineage>
</organism>
<dbReference type="Proteomes" id="UP000004508">
    <property type="component" value="Unassembled WGS sequence"/>
</dbReference>
<evidence type="ECO:0000313" key="2">
    <source>
        <dbReference type="Proteomes" id="UP000004508"/>
    </source>
</evidence>
<dbReference type="InParanoid" id="D6TVF8"/>
<dbReference type="AlphaFoldDB" id="D6TVF8"/>
<dbReference type="OrthoDB" id="155244at2"/>
<name>D6TVF8_KTERA</name>
<accession>D6TVF8</accession>
<comment type="caution">
    <text evidence="1">The sequence shown here is derived from an EMBL/GenBank/DDBJ whole genome shotgun (WGS) entry which is preliminary data.</text>
</comment>
<dbReference type="STRING" id="485913.Krac_6569"/>